<dbReference type="InterPro" id="IPR039426">
    <property type="entry name" value="TonB-dep_rcpt-like"/>
</dbReference>
<comment type="subcellular location">
    <subcellularLocation>
        <location evidence="1 12">Cell outer membrane</location>
        <topology evidence="1 12">Multi-pass membrane protein</topology>
    </subcellularLocation>
</comment>
<comment type="caution">
    <text evidence="17">The sequence shown here is derived from an EMBL/GenBank/DDBJ whole genome shotgun (WGS) entry which is preliminary data.</text>
</comment>
<keyword evidence="7" id="KW-0408">Iron</keyword>
<dbReference type="Gene3D" id="2.170.130.10">
    <property type="entry name" value="TonB-dependent receptor, plug domain"/>
    <property type="match status" value="1"/>
</dbReference>
<proteinExistence type="inferred from homology"/>
<dbReference type="InterPro" id="IPR036942">
    <property type="entry name" value="Beta-barrel_TonB_sf"/>
</dbReference>
<reference evidence="17 18" key="1">
    <citation type="submission" date="2020-07" db="EMBL/GenBank/DDBJ databases">
        <authorList>
            <person name="Sun Q."/>
        </authorList>
    </citation>
    <scope>NUCLEOTIDE SEQUENCE [LARGE SCALE GENOMIC DNA]</scope>
    <source>
        <strain evidence="17 18">MAH-1</strain>
    </source>
</reference>
<comment type="similarity">
    <text evidence="12 13">Belongs to the TonB-dependent receptor family.</text>
</comment>
<organism evidence="17 18">
    <name type="scientific">Flavobacterium agri</name>
    <dbReference type="NCBI Taxonomy" id="2743471"/>
    <lineage>
        <taxon>Bacteria</taxon>
        <taxon>Pseudomonadati</taxon>
        <taxon>Bacteroidota</taxon>
        <taxon>Flavobacteriia</taxon>
        <taxon>Flavobacteriales</taxon>
        <taxon>Flavobacteriaceae</taxon>
        <taxon>Flavobacterium</taxon>
    </lineage>
</organism>
<dbReference type="Pfam" id="PF13715">
    <property type="entry name" value="CarbopepD_reg_2"/>
    <property type="match status" value="1"/>
</dbReference>
<dbReference type="Pfam" id="PF00593">
    <property type="entry name" value="TonB_dep_Rec_b-barrel"/>
    <property type="match status" value="1"/>
</dbReference>
<evidence type="ECO:0000256" key="14">
    <source>
        <dbReference type="SAM" id="SignalP"/>
    </source>
</evidence>
<keyword evidence="6 14" id="KW-0732">Signal</keyword>
<dbReference type="Proteomes" id="UP000535020">
    <property type="component" value="Unassembled WGS sequence"/>
</dbReference>
<dbReference type="InterPro" id="IPR000531">
    <property type="entry name" value="Beta-barrel_TonB"/>
</dbReference>
<feature type="chain" id="PRO_5031001134" evidence="14">
    <location>
        <begin position="20"/>
        <end position="825"/>
    </location>
</feature>
<evidence type="ECO:0000256" key="10">
    <source>
        <dbReference type="ARBA" id="ARBA00023136"/>
    </source>
</evidence>
<sequence length="825" mass="91234">MKSNSIKHLLFALSLLCFAATGLAQTASVKGKISLSTGTNADNVSVTIKNTQIGTVTDTDGNYEIKNLKPGNYVLRVSLVGFSSKEKNITLQAGSEIVENFELASGSEQLAEVTIENGKTNKFARKESVVVSKMPLKNLENPQVYTTISGELLKEQVVTNIDDALKNAPGLSQLWVSTGRGGDGSGYYSLRGFAVQPTMVNGLPGLTNSSLDPQNIERIEVIKGPSGTLFGSSLISYGGLININTKRPYNHFGGEISYISGSYGLNRLTADVNVPLDSEHKMNFRLNSSLHKEDSFQDAGFRKSFFVAPSLSFEANDRLSFLVNAEILNWESTNPTMLFFDRNAPLRVHDMNQFRYDNKKSYTSNQLTLETPSYNLQGQMFYKLSSKWTSQTVLSRSSQKSQGYYSYLYEGSQFLPITEGVTFARYFNYQNSTGQTTDIQQNFIGDFKIGQLRNRIVAGLDYFNRTQTDNSSGYVQNGFVYVGNSLDQFNAMLGITDPTQFVDDSGDLTKAGSDALLEGAPINISKSKQDVYSVYASDVLNITPALSAMVSGRIDRFFNYIDAHQDNPQAQTTFSPKFGLVYQPILDKVSVFANYMDGFTNTAPSSDRINGVNRPVVFDPEHAKQFEIGTKVNLMGDKITASLSYFDIRVTDAVYSTLEADPDPNDNIPGDLINHQDGAQKNRGFEADVQANPIEGLNLVFGYSYVDSRLTQGDADFVGNRPESAGPRNLVNFWASYKFRGKLDGFGIGFGGNYADKNRIMNRNYAGTFTLPSYTVLNSSLFYTKDRFTLTLKVDNIANKDTYDGWSTVHPRNMRSVLGGLTYKF</sequence>
<evidence type="ECO:0000256" key="13">
    <source>
        <dbReference type="RuleBase" id="RU003357"/>
    </source>
</evidence>
<feature type="domain" description="TonB-dependent receptor plug" evidence="16">
    <location>
        <begin position="139"/>
        <end position="233"/>
    </location>
</feature>
<keyword evidence="11 12" id="KW-0998">Cell outer membrane</keyword>
<protein>
    <submittedName>
        <fullName evidence="17">TonB-dependent receptor</fullName>
    </submittedName>
</protein>
<dbReference type="Gene3D" id="2.40.170.20">
    <property type="entry name" value="TonB-dependent receptor, beta-barrel domain"/>
    <property type="match status" value="1"/>
</dbReference>
<dbReference type="Pfam" id="PF07715">
    <property type="entry name" value="Plug"/>
    <property type="match status" value="1"/>
</dbReference>
<name>A0A7Y8Y361_9FLAO</name>
<keyword evidence="4" id="KW-0410">Iron transport</keyword>
<evidence type="ECO:0000256" key="2">
    <source>
        <dbReference type="ARBA" id="ARBA00022448"/>
    </source>
</evidence>
<keyword evidence="8" id="KW-0406">Ion transport</keyword>
<evidence type="ECO:0000313" key="17">
    <source>
        <dbReference type="EMBL" id="NYA70430.1"/>
    </source>
</evidence>
<dbReference type="InterPro" id="IPR013784">
    <property type="entry name" value="Carb-bd-like_fold"/>
</dbReference>
<dbReference type="GO" id="GO:0009279">
    <property type="term" value="C:cell outer membrane"/>
    <property type="evidence" value="ECO:0007669"/>
    <property type="project" value="UniProtKB-SubCell"/>
</dbReference>
<evidence type="ECO:0000256" key="9">
    <source>
        <dbReference type="ARBA" id="ARBA00023077"/>
    </source>
</evidence>
<keyword evidence="17" id="KW-0675">Receptor</keyword>
<keyword evidence="3 12" id="KW-1134">Transmembrane beta strand</keyword>
<evidence type="ECO:0000256" key="4">
    <source>
        <dbReference type="ARBA" id="ARBA00022496"/>
    </source>
</evidence>
<dbReference type="EMBL" id="JACBJI010000002">
    <property type="protein sequence ID" value="NYA70430.1"/>
    <property type="molecule type" value="Genomic_DNA"/>
</dbReference>
<evidence type="ECO:0000259" key="15">
    <source>
        <dbReference type="Pfam" id="PF00593"/>
    </source>
</evidence>
<keyword evidence="5 12" id="KW-0812">Transmembrane</keyword>
<dbReference type="PROSITE" id="PS52016">
    <property type="entry name" value="TONB_DEPENDENT_REC_3"/>
    <property type="match status" value="1"/>
</dbReference>
<dbReference type="Gene3D" id="2.60.40.1120">
    <property type="entry name" value="Carboxypeptidase-like, regulatory domain"/>
    <property type="match status" value="1"/>
</dbReference>
<dbReference type="SUPFAM" id="SSF56935">
    <property type="entry name" value="Porins"/>
    <property type="match status" value="1"/>
</dbReference>
<evidence type="ECO:0000256" key="7">
    <source>
        <dbReference type="ARBA" id="ARBA00023004"/>
    </source>
</evidence>
<keyword evidence="10 12" id="KW-0472">Membrane</keyword>
<evidence type="ECO:0000256" key="5">
    <source>
        <dbReference type="ARBA" id="ARBA00022692"/>
    </source>
</evidence>
<dbReference type="RefSeq" id="WP_176005240.1">
    <property type="nucleotide sequence ID" value="NZ_JABWMI010000006.1"/>
</dbReference>
<dbReference type="CDD" id="cd01347">
    <property type="entry name" value="ligand_gated_channel"/>
    <property type="match status" value="1"/>
</dbReference>
<dbReference type="PANTHER" id="PTHR32552:SF68">
    <property type="entry name" value="FERRICHROME OUTER MEMBRANE TRANSPORTER_PHAGE RECEPTOR"/>
    <property type="match status" value="1"/>
</dbReference>
<evidence type="ECO:0000256" key="1">
    <source>
        <dbReference type="ARBA" id="ARBA00004571"/>
    </source>
</evidence>
<evidence type="ECO:0000256" key="8">
    <source>
        <dbReference type="ARBA" id="ARBA00023065"/>
    </source>
</evidence>
<dbReference type="SUPFAM" id="SSF49452">
    <property type="entry name" value="Starch-binding domain-like"/>
    <property type="match status" value="1"/>
</dbReference>
<evidence type="ECO:0000259" key="16">
    <source>
        <dbReference type="Pfam" id="PF07715"/>
    </source>
</evidence>
<dbReference type="InterPro" id="IPR037066">
    <property type="entry name" value="Plug_dom_sf"/>
</dbReference>
<keyword evidence="9 13" id="KW-0798">TonB box</keyword>
<feature type="domain" description="TonB-dependent receptor-like beta-barrel" evidence="15">
    <location>
        <begin position="332"/>
        <end position="797"/>
    </location>
</feature>
<dbReference type="InterPro" id="IPR012910">
    <property type="entry name" value="Plug_dom"/>
</dbReference>
<evidence type="ECO:0000256" key="11">
    <source>
        <dbReference type="ARBA" id="ARBA00023237"/>
    </source>
</evidence>
<dbReference type="PANTHER" id="PTHR32552">
    <property type="entry name" value="FERRICHROME IRON RECEPTOR-RELATED"/>
    <property type="match status" value="1"/>
</dbReference>
<dbReference type="GO" id="GO:0015344">
    <property type="term" value="F:siderophore uptake transmembrane transporter activity"/>
    <property type="evidence" value="ECO:0007669"/>
    <property type="project" value="TreeGrafter"/>
</dbReference>
<dbReference type="GO" id="GO:0030246">
    <property type="term" value="F:carbohydrate binding"/>
    <property type="evidence" value="ECO:0007669"/>
    <property type="project" value="InterPro"/>
</dbReference>
<feature type="signal peptide" evidence="14">
    <location>
        <begin position="1"/>
        <end position="19"/>
    </location>
</feature>
<evidence type="ECO:0000256" key="12">
    <source>
        <dbReference type="PROSITE-ProRule" id="PRU01360"/>
    </source>
</evidence>
<evidence type="ECO:0000256" key="6">
    <source>
        <dbReference type="ARBA" id="ARBA00022729"/>
    </source>
</evidence>
<evidence type="ECO:0000313" key="18">
    <source>
        <dbReference type="Proteomes" id="UP000535020"/>
    </source>
</evidence>
<keyword evidence="2 12" id="KW-0813">Transport</keyword>
<gene>
    <name evidence="17" type="ORF">HZF10_05820</name>
</gene>
<accession>A0A7Y8Y361</accession>
<evidence type="ECO:0000256" key="3">
    <source>
        <dbReference type="ARBA" id="ARBA00022452"/>
    </source>
</evidence>
<keyword evidence="18" id="KW-1185">Reference proteome</keyword>
<dbReference type="AlphaFoldDB" id="A0A7Y8Y361"/>